<evidence type="ECO:0000313" key="8">
    <source>
        <dbReference type="EMBL" id="ERN19808.1"/>
    </source>
</evidence>
<keyword evidence="4 5" id="KW-0443">Lipid metabolism</keyword>
<keyword evidence="2 5" id="KW-0378">Hydrolase</keyword>
<dbReference type="Gene3D" id="3.40.50.1820">
    <property type="entry name" value="alpha/beta hydrolase"/>
    <property type="match status" value="1"/>
</dbReference>
<dbReference type="Proteomes" id="UP000017836">
    <property type="component" value="Unassembled WGS sequence"/>
</dbReference>
<evidence type="ECO:0000256" key="3">
    <source>
        <dbReference type="ARBA" id="ARBA00022963"/>
    </source>
</evidence>
<sequence>MVGHSLGACLAILSSFDVVANGLNMVGSKPPFPVTAFVFGSPGVGNKEFNDRVKSLPSLRVLHVKNAIDLIPLYPGKFLDYEKTGVDLVVDTRASPYLKDSLNPSDWHNLQALIHVVAGWEGKKGFSLKVPRSVALVNKSCDFLKDECLVPASWWMEKNKGMVRGEGGDWYLSPPIDDDIPLPE</sequence>
<feature type="domain" description="Fungal lipase-type" evidence="7">
    <location>
        <begin position="2"/>
        <end position="77"/>
    </location>
</feature>
<name>U5DH79_AMBTC</name>
<evidence type="ECO:0000313" key="9">
    <source>
        <dbReference type="Proteomes" id="UP000017836"/>
    </source>
</evidence>
<reference evidence="9" key="1">
    <citation type="journal article" date="2013" name="Science">
        <title>The Amborella genome and the evolution of flowering plants.</title>
        <authorList>
            <consortium name="Amborella Genome Project"/>
        </authorList>
    </citation>
    <scope>NUCLEOTIDE SEQUENCE [LARGE SCALE GENOMIC DNA]</scope>
</reference>
<evidence type="ECO:0000259" key="7">
    <source>
        <dbReference type="Pfam" id="PF01764"/>
    </source>
</evidence>
<protein>
    <recommendedName>
        <fullName evidence="5">Phospholipase A1</fullName>
        <ecNumber evidence="5">3.1.1.-</ecNumber>
    </recommendedName>
</protein>
<dbReference type="GO" id="GO:0016042">
    <property type="term" value="P:lipid catabolic process"/>
    <property type="evidence" value="ECO:0007669"/>
    <property type="project" value="UniProtKB-UniRule"/>
</dbReference>
<keyword evidence="6" id="KW-0732">Signal</keyword>
<keyword evidence="3 5" id="KW-0442">Lipid degradation</keyword>
<evidence type="ECO:0000256" key="1">
    <source>
        <dbReference type="ARBA" id="ARBA00010701"/>
    </source>
</evidence>
<dbReference type="PANTHER" id="PTHR31828:SF10">
    <property type="entry name" value="PHOSPHOLIPASE A1-IIDELTA"/>
    <property type="match status" value="1"/>
</dbReference>
<dbReference type="EC" id="3.1.1.-" evidence="5"/>
<organism evidence="8 9">
    <name type="scientific">Amborella trichopoda</name>
    <dbReference type="NCBI Taxonomy" id="13333"/>
    <lineage>
        <taxon>Eukaryota</taxon>
        <taxon>Viridiplantae</taxon>
        <taxon>Streptophyta</taxon>
        <taxon>Embryophyta</taxon>
        <taxon>Tracheophyta</taxon>
        <taxon>Spermatophyta</taxon>
        <taxon>Magnoliopsida</taxon>
        <taxon>Amborellales</taxon>
        <taxon>Amborellaceae</taxon>
        <taxon>Amborella</taxon>
    </lineage>
</organism>
<dbReference type="SUPFAM" id="SSF53474">
    <property type="entry name" value="alpha/beta-Hydrolases"/>
    <property type="match status" value="1"/>
</dbReference>
<accession>U5DH79</accession>
<evidence type="ECO:0000256" key="2">
    <source>
        <dbReference type="ARBA" id="ARBA00022801"/>
    </source>
</evidence>
<dbReference type="GO" id="GO:0008970">
    <property type="term" value="F:phospholipase A1 activity"/>
    <property type="evidence" value="ECO:0007669"/>
    <property type="project" value="UniProtKB-UniRule"/>
</dbReference>
<keyword evidence="9" id="KW-1185">Reference proteome</keyword>
<proteinExistence type="inferred from homology"/>
<dbReference type="InterPro" id="IPR029058">
    <property type="entry name" value="AB_hydrolase_fold"/>
</dbReference>
<feature type="chain" id="PRO_5004658824" description="Phospholipase A1" evidence="6">
    <location>
        <begin position="23"/>
        <end position="184"/>
    </location>
</feature>
<evidence type="ECO:0000256" key="6">
    <source>
        <dbReference type="SAM" id="SignalP"/>
    </source>
</evidence>
<dbReference type="InterPro" id="IPR002921">
    <property type="entry name" value="Fungal_lipase-type"/>
</dbReference>
<dbReference type="Gramene" id="ERN19808">
    <property type="protein sequence ID" value="ERN19808"/>
    <property type="gene ID" value="AMTR_s00064p00160550"/>
</dbReference>
<evidence type="ECO:0000256" key="4">
    <source>
        <dbReference type="ARBA" id="ARBA00023098"/>
    </source>
</evidence>
<evidence type="ECO:0000256" key="5">
    <source>
        <dbReference type="RuleBase" id="RU367093"/>
    </source>
</evidence>
<dbReference type="EMBL" id="KI392064">
    <property type="protein sequence ID" value="ERN19808.1"/>
    <property type="molecule type" value="Genomic_DNA"/>
</dbReference>
<dbReference type="AlphaFoldDB" id="U5DH79"/>
<comment type="function">
    <text evidence="5">Acylhydrolase that catalyzes the hydrolysis of phospholipids at the sn-1 position.</text>
</comment>
<dbReference type="PANTHER" id="PTHR31828">
    <property type="entry name" value="PHOSPHOLIPASE A1-IIGAMMA"/>
    <property type="match status" value="1"/>
</dbReference>
<dbReference type="InterPro" id="IPR033556">
    <property type="entry name" value="PLA"/>
</dbReference>
<dbReference type="HOGENOM" id="CLU_074994_0_0_1"/>
<dbReference type="eggNOG" id="KOG4569">
    <property type="taxonomic scope" value="Eukaryota"/>
</dbReference>
<comment type="similarity">
    <text evidence="1 5">Belongs to the AB hydrolase superfamily. Lipase family.</text>
</comment>
<dbReference type="Pfam" id="PF01764">
    <property type="entry name" value="Lipase_3"/>
    <property type="match status" value="1"/>
</dbReference>
<gene>
    <name evidence="8" type="ORF">AMTR_s00064p00160550</name>
</gene>
<feature type="signal peptide" evidence="6">
    <location>
        <begin position="1"/>
        <end position="22"/>
    </location>
</feature>
<dbReference type="OMA" id="HIFASPR"/>